<dbReference type="InterPro" id="IPR012902">
    <property type="entry name" value="N_methyl_site"/>
</dbReference>
<dbReference type="STRING" id="1618550.UT39_C0018G0009"/>
<evidence type="ECO:0000256" key="1">
    <source>
        <dbReference type="SAM" id="Phobius"/>
    </source>
</evidence>
<keyword evidence="1" id="KW-0472">Membrane</keyword>
<organism evidence="2 3">
    <name type="scientific">Candidatus Woesebacteria bacterium GW2011_GWA1_39_21</name>
    <dbReference type="NCBI Taxonomy" id="1618550"/>
    <lineage>
        <taxon>Bacteria</taxon>
        <taxon>Candidatus Woeseibacteriota</taxon>
    </lineage>
</organism>
<accession>A0A0G0NCI9</accession>
<dbReference type="Pfam" id="PF07963">
    <property type="entry name" value="N_methyl"/>
    <property type="match status" value="1"/>
</dbReference>
<dbReference type="NCBIfam" id="TIGR02532">
    <property type="entry name" value="IV_pilin_GFxxxE"/>
    <property type="match status" value="1"/>
</dbReference>
<gene>
    <name evidence="2" type="ORF">UT39_C0018G0009</name>
</gene>
<protein>
    <recommendedName>
        <fullName evidence="4">Prepilin-type N-terminal cleavage/methylation domain-containing protein</fullName>
    </recommendedName>
</protein>
<feature type="transmembrane region" description="Helical" evidence="1">
    <location>
        <begin position="31"/>
        <end position="53"/>
    </location>
</feature>
<dbReference type="AlphaFoldDB" id="A0A0G0NCI9"/>
<dbReference type="EMBL" id="LBWP01000018">
    <property type="protein sequence ID" value="KKR10536.1"/>
    <property type="molecule type" value="Genomic_DNA"/>
</dbReference>
<keyword evidence="1" id="KW-0812">Transmembrane</keyword>
<reference evidence="2 3" key="1">
    <citation type="journal article" date="2015" name="Nature">
        <title>rRNA introns, odd ribosomes, and small enigmatic genomes across a large radiation of phyla.</title>
        <authorList>
            <person name="Brown C.T."/>
            <person name="Hug L.A."/>
            <person name="Thomas B.C."/>
            <person name="Sharon I."/>
            <person name="Castelle C.J."/>
            <person name="Singh A."/>
            <person name="Wilkins M.J."/>
            <person name="Williams K.H."/>
            <person name="Banfield J.F."/>
        </authorList>
    </citation>
    <scope>NUCLEOTIDE SEQUENCE [LARGE SCALE GENOMIC DNA]</scope>
</reference>
<dbReference type="Proteomes" id="UP000034246">
    <property type="component" value="Unassembled WGS sequence"/>
</dbReference>
<keyword evidence="1" id="KW-1133">Transmembrane helix</keyword>
<proteinExistence type="predicted"/>
<evidence type="ECO:0008006" key="4">
    <source>
        <dbReference type="Google" id="ProtNLM"/>
    </source>
</evidence>
<comment type="caution">
    <text evidence="2">The sequence shown here is derived from an EMBL/GenBank/DDBJ whole genome shotgun (WGS) entry which is preliminary data.</text>
</comment>
<evidence type="ECO:0000313" key="3">
    <source>
        <dbReference type="Proteomes" id="UP000034246"/>
    </source>
</evidence>
<name>A0A0G0NCI9_9BACT</name>
<evidence type="ECO:0000313" key="2">
    <source>
        <dbReference type="EMBL" id="KKR10536.1"/>
    </source>
</evidence>
<sequence>MKKKSKIKNLSEPKVLPSQWQKSKLKRGFTLIEMILYIAIVSIFLTGLVYFTWDLIYGRLKSYIQQEVNQNIRFASARIIYEIRNAKSVNSPTSGSSETLSLTMSDVNRNPTIIDVANGRLRIGYGSSGTCPTSNPCYLTSNKVSLSELSFSNLTKDGSKNIKFTLTVSSFGDREELNKSETFESAVELRPD</sequence>